<accession>A0A942YUM8</accession>
<keyword evidence="2" id="KW-1185">Reference proteome</keyword>
<dbReference type="Proteomes" id="UP000679749">
    <property type="component" value="Unassembled WGS sequence"/>
</dbReference>
<dbReference type="RefSeq" id="WP_213116598.1">
    <property type="nucleotide sequence ID" value="NZ_JAGYPF010000001.1"/>
</dbReference>
<evidence type="ECO:0000313" key="1">
    <source>
        <dbReference type="EMBL" id="MBS4212130.1"/>
    </source>
</evidence>
<dbReference type="AlphaFoldDB" id="A0A942YUM8"/>
<proteinExistence type="predicted"/>
<dbReference type="EMBL" id="JAGYPF010000001">
    <property type="protein sequence ID" value="MBS4212130.1"/>
    <property type="molecule type" value="Genomic_DNA"/>
</dbReference>
<comment type="caution">
    <text evidence="1">The sequence shown here is derived from an EMBL/GenBank/DDBJ whole genome shotgun (WGS) entry which is preliminary data.</text>
</comment>
<dbReference type="InterPro" id="IPR020908">
    <property type="entry name" value="UPF0738"/>
</dbReference>
<gene>
    <name evidence="1" type="ORF">KHA99_06620</name>
</gene>
<name>A0A942YUM8_9BACI</name>
<dbReference type="Pfam" id="PF19785">
    <property type="entry name" value="UPF0738"/>
    <property type="match status" value="1"/>
</dbReference>
<protein>
    <submittedName>
        <fullName evidence="1">Uncharacterized protein</fullName>
    </submittedName>
</protein>
<organism evidence="1 2">
    <name type="scientific">Neobacillus rhizophilus</name>
    <dbReference type="NCBI Taxonomy" id="2833579"/>
    <lineage>
        <taxon>Bacteria</taxon>
        <taxon>Bacillati</taxon>
        <taxon>Bacillota</taxon>
        <taxon>Bacilli</taxon>
        <taxon>Bacillales</taxon>
        <taxon>Bacillaceae</taxon>
        <taxon>Neobacillus</taxon>
    </lineage>
</organism>
<reference evidence="1" key="1">
    <citation type="submission" date="2021-05" db="EMBL/GenBank/DDBJ databases">
        <title>Novel Bacillus species.</title>
        <authorList>
            <person name="Liu G."/>
        </authorList>
    </citation>
    <scope>NUCLEOTIDE SEQUENCE</scope>
    <source>
        <strain evidence="1">FJAT-49825</strain>
    </source>
</reference>
<evidence type="ECO:0000313" key="2">
    <source>
        <dbReference type="Proteomes" id="UP000679749"/>
    </source>
</evidence>
<sequence>MRKKLIVQAANVMENALVLEVSEAINGLVPAEQILVDSEHYSFIYLMEDSDDYTYIVFPEPIWPDLKMAAELPVWISDGNEKIELQRFNEEFDFIINNIKGNSNYGKEMVEKAESVFHP</sequence>